<dbReference type="PANTHER" id="PTHR48228:SF2">
    <property type="entry name" value="E-CINNAMOYL-COA:R-PHENYLLACTATE COA TRANSFERASE LARGE SUBUNIT"/>
    <property type="match status" value="1"/>
</dbReference>
<dbReference type="Gene3D" id="3.30.1540.10">
    <property type="entry name" value="formyl-coa transferase, domain 3"/>
    <property type="match status" value="1"/>
</dbReference>
<dbReference type="InterPro" id="IPR044855">
    <property type="entry name" value="CoA-Trfase_III_dom3_sf"/>
</dbReference>
<dbReference type="RefSeq" id="WP_344855251.1">
    <property type="nucleotide sequence ID" value="NZ_BAAAZN010000001.1"/>
</dbReference>
<name>A0ABP6V2C5_9PSEU</name>
<proteinExistence type="predicted"/>
<organism evidence="1 2">
    <name type="scientific">Amycolatopsis ultiminotia</name>
    <dbReference type="NCBI Taxonomy" id="543629"/>
    <lineage>
        <taxon>Bacteria</taxon>
        <taxon>Bacillati</taxon>
        <taxon>Actinomycetota</taxon>
        <taxon>Actinomycetes</taxon>
        <taxon>Pseudonocardiales</taxon>
        <taxon>Pseudonocardiaceae</taxon>
        <taxon>Amycolatopsis</taxon>
    </lineage>
</organism>
<dbReference type="Proteomes" id="UP001500689">
    <property type="component" value="Unassembled WGS sequence"/>
</dbReference>
<dbReference type="InterPro" id="IPR050509">
    <property type="entry name" value="CoA-transferase_III"/>
</dbReference>
<evidence type="ECO:0000313" key="2">
    <source>
        <dbReference type="Proteomes" id="UP001500689"/>
    </source>
</evidence>
<accession>A0ABP6V2C5</accession>
<dbReference type="EMBL" id="BAAAZN010000001">
    <property type="protein sequence ID" value="GAA3527046.1"/>
    <property type="molecule type" value="Genomic_DNA"/>
</dbReference>
<dbReference type="Gene3D" id="3.40.50.10540">
    <property type="entry name" value="Crotonobetainyl-coa:carnitine coa-transferase, domain 1"/>
    <property type="match status" value="1"/>
</dbReference>
<dbReference type="Pfam" id="PF02515">
    <property type="entry name" value="CoA_transf_3"/>
    <property type="match status" value="1"/>
</dbReference>
<comment type="caution">
    <text evidence="1">The sequence shown here is derived from an EMBL/GenBank/DDBJ whole genome shotgun (WGS) entry which is preliminary data.</text>
</comment>
<gene>
    <name evidence="1" type="ORF">GCM10022222_07550</name>
</gene>
<dbReference type="InterPro" id="IPR003673">
    <property type="entry name" value="CoA-Trfase_fam_III"/>
</dbReference>
<dbReference type="PANTHER" id="PTHR48228">
    <property type="entry name" value="SUCCINYL-COA--D-CITRAMALATE COA-TRANSFERASE"/>
    <property type="match status" value="1"/>
</dbReference>
<reference evidence="2" key="1">
    <citation type="journal article" date="2019" name="Int. J. Syst. Evol. Microbiol.">
        <title>The Global Catalogue of Microorganisms (GCM) 10K type strain sequencing project: providing services to taxonomists for standard genome sequencing and annotation.</title>
        <authorList>
            <consortium name="The Broad Institute Genomics Platform"/>
            <consortium name="The Broad Institute Genome Sequencing Center for Infectious Disease"/>
            <person name="Wu L."/>
            <person name="Ma J."/>
        </authorList>
    </citation>
    <scope>NUCLEOTIDE SEQUENCE [LARGE SCALE GENOMIC DNA]</scope>
    <source>
        <strain evidence="2">JCM 16898</strain>
    </source>
</reference>
<protein>
    <submittedName>
        <fullName evidence="1">CoA transferase</fullName>
    </submittedName>
</protein>
<evidence type="ECO:0000313" key="1">
    <source>
        <dbReference type="EMBL" id="GAA3527046.1"/>
    </source>
</evidence>
<dbReference type="GO" id="GO:0016740">
    <property type="term" value="F:transferase activity"/>
    <property type="evidence" value="ECO:0007669"/>
    <property type="project" value="UniProtKB-KW"/>
</dbReference>
<dbReference type="SUPFAM" id="SSF89796">
    <property type="entry name" value="CoA-transferase family III (CaiB/BaiF)"/>
    <property type="match status" value="1"/>
</dbReference>
<keyword evidence="1" id="KW-0808">Transferase</keyword>
<keyword evidence="2" id="KW-1185">Reference proteome</keyword>
<sequence>MYRPMEGVRVLEVAQFTFVPAAGAVLADWGADVIKIEHAERGDAQRGLVRVLGLELGDSSSFFPIMEGPNRGKRSVGLALEKPSARSVFEELVRSSDVFLTNFLPDARARLKIDVEDVRAINPDIIYVRGSGYGARGPEAGKGGYDSTAFWARGGSAAGVTPAGSDRMMRMPSGAYGDSMGGMTIAGGIAAALYSRKTTGEPSVVDVSLLGVGAWVTQFSVNLALMADGPLPVREPPKHGSAANPLIGTYRTADGRWLELAMLQPGRYWAEFCERAGRADLVTDDRFDTVDKLMTNAAEAAELVAQIIEQRPFAEWAELLGGGEGQWGAVQNSWEVGQDPALRANGLIAGVVDTDGVERELVANPVQFDETPVTIRRAPQFAEHTDEVLREFGLTDEELIQLKIDGAAT</sequence>
<dbReference type="InterPro" id="IPR023606">
    <property type="entry name" value="CoA-Trfase_III_dom_1_sf"/>
</dbReference>